<dbReference type="AlphaFoldDB" id="A9NLP8"/>
<organism evidence="2">
    <name type="scientific">Picea sitchensis</name>
    <name type="common">Sitka spruce</name>
    <name type="synonym">Pinus sitchensis</name>
    <dbReference type="NCBI Taxonomy" id="3332"/>
    <lineage>
        <taxon>Eukaryota</taxon>
        <taxon>Viridiplantae</taxon>
        <taxon>Streptophyta</taxon>
        <taxon>Embryophyta</taxon>
        <taxon>Tracheophyta</taxon>
        <taxon>Spermatophyta</taxon>
        <taxon>Pinopsida</taxon>
        <taxon>Pinidae</taxon>
        <taxon>Conifers I</taxon>
        <taxon>Pinales</taxon>
        <taxon>Pinaceae</taxon>
        <taxon>Picea</taxon>
    </lineage>
</organism>
<feature type="region of interest" description="Disordered" evidence="1">
    <location>
        <begin position="133"/>
        <end position="191"/>
    </location>
</feature>
<dbReference type="GO" id="GO:0004864">
    <property type="term" value="F:protein phosphatase inhibitor activity"/>
    <property type="evidence" value="ECO:0007669"/>
    <property type="project" value="InterPro"/>
</dbReference>
<evidence type="ECO:0000256" key="1">
    <source>
        <dbReference type="SAM" id="MobiDB-lite"/>
    </source>
</evidence>
<dbReference type="InterPro" id="IPR007062">
    <property type="entry name" value="PPI-2"/>
</dbReference>
<dbReference type="EMBL" id="EF082185">
    <property type="protein sequence ID" value="ABK21559.1"/>
    <property type="molecule type" value="mRNA"/>
</dbReference>
<dbReference type="Pfam" id="PF04979">
    <property type="entry name" value="IPP-2"/>
    <property type="match status" value="1"/>
</dbReference>
<feature type="compositionally biased region" description="Basic and acidic residues" evidence="1">
    <location>
        <begin position="108"/>
        <end position="117"/>
    </location>
</feature>
<dbReference type="GO" id="GO:0009966">
    <property type="term" value="P:regulation of signal transduction"/>
    <property type="evidence" value="ECO:0007669"/>
    <property type="project" value="InterPro"/>
</dbReference>
<name>A9NLP8_PICSI</name>
<dbReference type="PANTHER" id="PTHR12398:SF20">
    <property type="entry name" value="PROTEIN PHOSPHATASE 1 REGULATORY INHIBITOR SUBUNIT 2"/>
    <property type="match status" value="1"/>
</dbReference>
<proteinExistence type="evidence at transcript level"/>
<reference evidence="2" key="1">
    <citation type="journal article" date="2008" name="BMC Genomics">
        <title>A conifer genomics resource of 200,000 spruce (Picea spp.) ESTs and 6,464 high-quality, sequence-finished full-length cDNAs for Sitka spruce (Picea sitchensis).</title>
        <authorList>
            <person name="Ralph S.G."/>
            <person name="Chun H.J."/>
            <person name="Kolosova N."/>
            <person name="Cooper D."/>
            <person name="Oddy C."/>
            <person name="Ritland C.E."/>
            <person name="Kirkpatrick R."/>
            <person name="Moore R."/>
            <person name="Barber S."/>
            <person name="Holt R.A."/>
            <person name="Jones S.J."/>
            <person name="Marra M.A."/>
            <person name="Douglas C.J."/>
            <person name="Ritland K."/>
            <person name="Bohlmann J."/>
        </authorList>
    </citation>
    <scope>NUCLEOTIDE SEQUENCE</scope>
    <source>
        <tissue evidence="2">Bark</tissue>
    </source>
</reference>
<feature type="compositionally biased region" description="Basic and acidic residues" evidence="1">
    <location>
        <begin position="54"/>
        <end position="68"/>
    </location>
</feature>
<dbReference type="PANTHER" id="PTHR12398">
    <property type="entry name" value="PROTEIN PHOSPHATASE INHIBITOR"/>
    <property type="match status" value="1"/>
</dbReference>
<feature type="compositionally biased region" description="Acidic residues" evidence="1">
    <location>
        <begin position="92"/>
        <end position="107"/>
    </location>
</feature>
<evidence type="ECO:0008006" key="3">
    <source>
        <dbReference type="Google" id="ProtNLM"/>
    </source>
</evidence>
<evidence type="ECO:0000313" key="2">
    <source>
        <dbReference type="EMBL" id="ABK21559.1"/>
    </source>
</evidence>
<sequence>MKKSKWPKLRARVIWDERNLEEIEANKPIRQKIDEPKTPFHQPNYSDGSISPLSDREMDPGDAAHAEAIRSALSQVASSSREGRKRSSEWTSSEDETDAMDQDGEDSESYRKKLSFQEHRRAHYDEFRKIRELQCQGSAFNEADEEDEKERSESERKPCKDCDSSLTGGMGAIGIQECDIPPEEYLPMNRD</sequence>
<feature type="compositionally biased region" description="Basic and acidic residues" evidence="1">
    <location>
        <begin position="20"/>
        <end position="38"/>
    </location>
</feature>
<dbReference type="OMA" id="NFREHRK"/>
<feature type="compositionally biased region" description="Basic and acidic residues" evidence="1">
    <location>
        <begin position="149"/>
        <end position="163"/>
    </location>
</feature>
<accession>A9NLP8</accession>
<feature type="compositionally biased region" description="Polar residues" evidence="1">
    <location>
        <begin position="41"/>
        <end position="52"/>
    </location>
</feature>
<protein>
    <recommendedName>
        <fullName evidence="3">Protein phosphatase inhibitor 2</fullName>
    </recommendedName>
</protein>
<feature type="region of interest" description="Disordered" evidence="1">
    <location>
        <begin position="20"/>
        <end position="117"/>
    </location>
</feature>